<protein>
    <recommendedName>
        <fullName evidence="4">TonB C-terminal domain-containing protein</fullName>
    </recommendedName>
</protein>
<keyword evidence="1" id="KW-0732">Signal</keyword>
<proteinExistence type="predicted"/>
<dbReference type="EMBL" id="JADIKF010000038">
    <property type="protein sequence ID" value="MBM7129506.1"/>
    <property type="molecule type" value="Genomic_DNA"/>
</dbReference>
<name>A0ABS2KE91_9GAMM</name>
<dbReference type="Proteomes" id="UP001430193">
    <property type="component" value="Unassembled WGS sequence"/>
</dbReference>
<keyword evidence="3" id="KW-1185">Reference proteome</keyword>
<evidence type="ECO:0008006" key="4">
    <source>
        <dbReference type="Google" id="ProtNLM"/>
    </source>
</evidence>
<gene>
    <name evidence="2" type="ORF">ISS99_08220</name>
</gene>
<organism evidence="2 3">
    <name type="scientific">Dyella mobilis</name>
    <dbReference type="NCBI Taxonomy" id="1849582"/>
    <lineage>
        <taxon>Bacteria</taxon>
        <taxon>Pseudomonadati</taxon>
        <taxon>Pseudomonadota</taxon>
        <taxon>Gammaproteobacteria</taxon>
        <taxon>Lysobacterales</taxon>
        <taxon>Rhodanobacteraceae</taxon>
        <taxon>Dyella</taxon>
    </lineage>
</organism>
<feature type="chain" id="PRO_5046896949" description="TonB C-terminal domain-containing protein" evidence="1">
    <location>
        <begin position="19"/>
        <end position="130"/>
    </location>
</feature>
<evidence type="ECO:0000313" key="3">
    <source>
        <dbReference type="Proteomes" id="UP001430193"/>
    </source>
</evidence>
<feature type="signal peptide" evidence="1">
    <location>
        <begin position="1"/>
        <end position="18"/>
    </location>
</feature>
<dbReference type="RefSeq" id="WP_204631127.1">
    <property type="nucleotide sequence ID" value="NZ_BSOC01000003.1"/>
</dbReference>
<accession>A0ABS2KE91</accession>
<evidence type="ECO:0000313" key="2">
    <source>
        <dbReference type="EMBL" id="MBM7129506.1"/>
    </source>
</evidence>
<comment type="caution">
    <text evidence="2">The sequence shown here is derived from an EMBL/GenBank/DDBJ whole genome shotgun (WGS) entry which is preliminary data.</text>
</comment>
<reference evidence="2" key="1">
    <citation type="submission" date="2020-10" db="EMBL/GenBank/DDBJ databases">
        <title>Phylogeny of dyella-like bacteria.</title>
        <authorList>
            <person name="Fu J."/>
        </authorList>
    </citation>
    <scope>NUCLEOTIDE SEQUENCE</scope>
    <source>
        <strain evidence="2">DHON07</strain>
    </source>
</reference>
<sequence length="130" mass="13698">MKALLLAMLGLASASTTAKDSFDQRVSTASKLEETPQGQAYDKVLYGAIGNDVQKAMVLCFPKGTKADTGRFTLVATLLSNGSASDIEVRPATKMAKCFAAKFAAAPFPALPAYASEDGLPIFMDMQITP</sequence>
<evidence type="ECO:0000256" key="1">
    <source>
        <dbReference type="SAM" id="SignalP"/>
    </source>
</evidence>